<dbReference type="PANTHER" id="PTHR11364">
    <property type="entry name" value="THIOSULFATE SULFERTANSFERASE"/>
    <property type="match status" value="1"/>
</dbReference>
<dbReference type="InterPro" id="IPR045078">
    <property type="entry name" value="TST/MPST-like"/>
</dbReference>
<protein>
    <submittedName>
        <fullName evidence="4">Thiosulfate/3-mercaptopyruvate sulfurtransferase</fullName>
    </submittedName>
</protein>
<keyword evidence="2" id="KW-0677">Repeat</keyword>
<dbReference type="PANTHER" id="PTHR11364:SF27">
    <property type="entry name" value="SULFURTRANSFERASE"/>
    <property type="match status" value="1"/>
</dbReference>
<evidence type="ECO:0000256" key="1">
    <source>
        <dbReference type="ARBA" id="ARBA00022679"/>
    </source>
</evidence>
<dbReference type="InterPro" id="IPR036873">
    <property type="entry name" value="Rhodanese-like_dom_sf"/>
</dbReference>
<organism evidence="4 5">
    <name type="scientific">Pelagirhabdus alkalitolerans</name>
    <dbReference type="NCBI Taxonomy" id="1612202"/>
    <lineage>
        <taxon>Bacteria</taxon>
        <taxon>Bacillati</taxon>
        <taxon>Bacillota</taxon>
        <taxon>Bacilli</taxon>
        <taxon>Bacillales</taxon>
        <taxon>Bacillaceae</taxon>
        <taxon>Pelagirhabdus</taxon>
    </lineage>
</organism>
<keyword evidence="1 4" id="KW-0808">Transferase</keyword>
<dbReference type="PROSITE" id="PS00380">
    <property type="entry name" value="RHODANESE_1"/>
    <property type="match status" value="1"/>
</dbReference>
<evidence type="ECO:0000256" key="2">
    <source>
        <dbReference type="ARBA" id="ARBA00022737"/>
    </source>
</evidence>
<dbReference type="AlphaFoldDB" id="A0A1G6JMG9"/>
<accession>A0A1G6JMG9</accession>
<dbReference type="Gene3D" id="3.40.250.10">
    <property type="entry name" value="Rhodanese-like domain"/>
    <property type="match status" value="2"/>
</dbReference>
<gene>
    <name evidence="4" type="ORF">SAMN05421734_10590</name>
</gene>
<dbReference type="Pfam" id="PF00581">
    <property type="entry name" value="Rhodanese"/>
    <property type="match status" value="2"/>
</dbReference>
<feature type="domain" description="Rhodanese" evidence="3">
    <location>
        <begin position="13"/>
        <end position="132"/>
    </location>
</feature>
<keyword evidence="5" id="KW-1185">Reference proteome</keyword>
<dbReference type="CDD" id="cd01448">
    <property type="entry name" value="TST_Repeat_1"/>
    <property type="match status" value="1"/>
</dbReference>
<reference evidence="5" key="1">
    <citation type="submission" date="2016-09" db="EMBL/GenBank/DDBJ databases">
        <authorList>
            <person name="Varghese N."/>
            <person name="Submissions S."/>
        </authorList>
    </citation>
    <scope>NUCLEOTIDE SEQUENCE [LARGE SCALE GENOMIC DNA]</scope>
    <source>
        <strain evidence="5">S5</strain>
    </source>
</reference>
<dbReference type="RefSeq" id="WP_090795469.1">
    <property type="nucleotide sequence ID" value="NZ_FMYI01000005.1"/>
</dbReference>
<feature type="domain" description="Rhodanese" evidence="3">
    <location>
        <begin position="162"/>
        <end position="272"/>
    </location>
</feature>
<dbReference type="InterPro" id="IPR001307">
    <property type="entry name" value="Thiosulphate_STrfase_CS"/>
</dbReference>
<dbReference type="PROSITE" id="PS50206">
    <property type="entry name" value="RHODANESE_3"/>
    <property type="match status" value="2"/>
</dbReference>
<proteinExistence type="predicted"/>
<evidence type="ECO:0000313" key="4">
    <source>
        <dbReference type="EMBL" id="SDC19903.1"/>
    </source>
</evidence>
<dbReference type="InterPro" id="IPR001763">
    <property type="entry name" value="Rhodanese-like_dom"/>
</dbReference>
<evidence type="ECO:0000313" key="5">
    <source>
        <dbReference type="Proteomes" id="UP000242949"/>
    </source>
</evidence>
<keyword evidence="4" id="KW-0670">Pyruvate</keyword>
<name>A0A1G6JMG9_9BACI</name>
<dbReference type="STRING" id="1612202.SAMN05421734_10590"/>
<dbReference type="EMBL" id="FMYI01000005">
    <property type="protein sequence ID" value="SDC19903.1"/>
    <property type="molecule type" value="Genomic_DNA"/>
</dbReference>
<dbReference type="GO" id="GO:0004792">
    <property type="term" value="F:thiosulfate-cyanide sulfurtransferase activity"/>
    <property type="evidence" value="ECO:0007669"/>
    <property type="project" value="InterPro"/>
</dbReference>
<dbReference type="SUPFAM" id="SSF52821">
    <property type="entry name" value="Rhodanese/Cell cycle control phosphatase"/>
    <property type="match status" value="2"/>
</dbReference>
<dbReference type="SMART" id="SM00450">
    <property type="entry name" value="RHOD"/>
    <property type="match status" value="2"/>
</dbReference>
<dbReference type="Proteomes" id="UP000242949">
    <property type="component" value="Unassembled WGS sequence"/>
</dbReference>
<dbReference type="CDD" id="cd01449">
    <property type="entry name" value="TST_Repeat_2"/>
    <property type="match status" value="1"/>
</dbReference>
<sequence>MDFLINADELYNRMEDVVIIDVRFELMNPDKGYELYRQSHIPGAVYFDLNKDLSSERQKHGGYHPLPEQNDLLTKLSKAGVTKDSTIVIYDQGDAMFAARLFWLLDYYNHERKFILDGGFKAWISKGFPTTRVVKRPSRTSYAAQPIEEMTVDIEQVKQKKDRDDTILLDARSIERFNGEYEPIYDKAGHIPGAKCFDWTFVLNDEGKWKTKEELSAYFEELDPDKEIILSCGSGVSTSMNYLALTALGYKNIRLYPGSYSDWISYPELPIATKKDLE</sequence>
<dbReference type="OrthoDB" id="9770030at2"/>
<evidence type="ECO:0000259" key="3">
    <source>
        <dbReference type="PROSITE" id="PS50206"/>
    </source>
</evidence>